<dbReference type="InterPro" id="IPR011051">
    <property type="entry name" value="RmlC_Cupin_sf"/>
</dbReference>
<reference evidence="2 3" key="1">
    <citation type="submission" date="2017-05" db="EMBL/GenBank/DDBJ databases">
        <authorList>
            <person name="Varghese N."/>
            <person name="Submissions S."/>
        </authorList>
    </citation>
    <scope>NUCLEOTIDE SEQUENCE [LARGE SCALE GENOMIC DNA]</scope>
    <source>
        <strain evidence="2 3">SM16</strain>
    </source>
</reference>
<dbReference type="EMBL" id="FXUI01000003">
    <property type="protein sequence ID" value="SMP59690.1"/>
    <property type="molecule type" value="Genomic_DNA"/>
</dbReference>
<dbReference type="Pfam" id="PF07883">
    <property type="entry name" value="Cupin_2"/>
    <property type="match status" value="1"/>
</dbReference>
<dbReference type="Gene3D" id="2.60.120.10">
    <property type="entry name" value="Jelly Rolls"/>
    <property type="match status" value="1"/>
</dbReference>
<name>A0ABY1Q4T6_9SPHN</name>
<dbReference type="Proteomes" id="UP001157910">
    <property type="component" value="Unassembled WGS sequence"/>
</dbReference>
<dbReference type="SUPFAM" id="SSF51182">
    <property type="entry name" value="RmlC-like cupins"/>
    <property type="match status" value="1"/>
</dbReference>
<evidence type="ECO:0000313" key="2">
    <source>
        <dbReference type="EMBL" id="SMP59690.1"/>
    </source>
</evidence>
<dbReference type="PANTHER" id="PTHR36156">
    <property type="entry name" value="SLR2101 PROTEIN"/>
    <property type="match status" value="1"/>
</dbReference>
<accession>A0ABY1Q4T6</accession>
<gene>
    <name evidence="2" type="ORF">SAMN06296065_1033</name>
</gene>
<proteinExistence type="predicted"/>
<comment type="caution">
    <text evidence="2">The sequence shown here is derived from an EMBL/GenBank/DDBJ whole genome shotgun (WGS) entry which is preliminary data.</text>
</comment>
<dbReference type="InterPro" id="IPR047142">
    <property type="entry name" value="OryJ/VirC-like"/>
</dbReference>
<dbReference type="RefSeq" id="WP_283405483.1">
    <property type="nucleotide sequence ID" value="NZ_FXUI01000003.1"/>
</dbReference>
<sequence>MEITRHRCVVAGLGKDGRSRVVSDESVEAQALGPISIAQPWVGSIACRADNASAEGRSGVPFRFEQLSEPVYGFMIAEYAPGLGRDDPGMHFTDTADHFYVLEGEVVLVLEQEEVVLRAGDCGVCRGVTHGWRNLSDAPARLITFVLPATRAAREEPSS</sequence>
<evidence type="ECO:0000259" key="1">
    <source>
        <dbReference type="Pfam" id="PF07883"/>
    </source>
</evidence>
<protein>
    <submittedName>
        <fullName evidence="2">Cupin domain-containing protein</fullName>
    </submittedName>
</protein>
<feature type="domain" description="Cupin type-2" evidence="1">
    <location>
        <begin position="87"/>
        <end position="144"/>
    </location>
</feature>
<organism evidence="2 3">
    <name type="scientific">Novosphingobium panipatense</name>
    <dbReference type="NCBI Taxonomy" id="428991"/>
    <lineage>
        <taxon>Bacteria</taxon>
        <taxon>Pseudomonadati</taxon>
        <taxon>Pseudomonadota</taxon>
        <taxon>Alphaproteobacteria</taxon>
        <taxon>Sphingomonadales</taxon>
        <taxon>Sphingomonadaceae</taxon>
        <taxon>Novosphingobium</taxon>
    </lineage>
</organism>
<keyword evidence="3" id="KW-1185">Reference proteome</keyword>
<dbReference type="PANTHER" id="PTHR36156:SF2">
    <property type="entry name" value="CUPIN TYPE-2 DOMAIN-CONTAINING PROTEIN"/>
    <property type="match status" value="1"/>
</dbReference>
<dbReference type="InterPro" id="IPR014710">
    <property type="entry name" value="RmlC-like_jellyroll"/>
</dbReference>
<evidence type="ECO:0000313" key="3">
    <source>
        <dbReference type="Proteomes" id="UP001157910"/>
    </source>
</evidence>
<dbReference type="InterPro" id="IPR013096">
    <property type="entry name" value="Cupin_2"/>
</dbReference>